<proteinExistence type="predicted"/>
<dbReference type="Proteomes" id="UP000245956">
    <property type="component" value="Unassembled WGS sequence"/>
</dbReference>
<feature type="region of interest" description="Disordered" evidence="1">
    <location>
        <begin position="132"/>
        <end position="192"/>
    </location>
</feature>
<organism evidence="2 3">
    <name type="scientific">Purpureocillium lilacinum</name>
    <name type="common">Paecilomyces lilacinus</name>
    <dbReference type="NCBI Taxonomy" id="33203"/>
    <lineage>
        <taxon>Eukaryota</taxon>
        <taxon>Fungi</taxon>
        <taxon>Dikarya</taxon>
        <taxon>Ascomycota</taxon>
        <taxon>Pezizomycotina</taxon>
        <taxon>Sordariomycetes</taxon>
        <taxon>Hypocreomycetidae</taxon>
        <taxon>Hypocreales</taxon>
        <taxon>Ophiocordycipitaceae</taxon>
        <taxon>Purpureocillium</taxon>
    </lineage>
</organism>
<comment type="caution">
    <text evidence="2">The sequence shown here is derived from an EMBL/GenBank/DDBJ whole genome shotgun (WGS) entry which is preliminary data.</text>
</comment>
<evidence type="ECO:0000256" key="1">
    <source>
        <dbReference type="SAM" id="MobiDB-lite"/>
    </source>
</evidence>
<accession>A0A2U3ELQ8</accession>
<evidence type="ECO:0000313" key="3">
    <source>
        <dbReference type="Proteomes" id="UP000245956"/>
    </source>
</evidence>
<dbReference type="AlphaFoldDB" id="A0A2U3ELQ8"/>
<reference evidence="2 3" key="1">
    <citation type="journal article" date="2016" name="Front. Microbiol.">
        <title>Genome and transcriptome sequences reveal the specific parasitism of the nematophagous Purpureocillium lilacinum 36-1.</title>
        <authorList>
            <person name="Xie J."/>
            <person name="Li S."/>
            <person name="Mo C."/>
            <person name="Xiao X."/>
            <person name="Peng D."/>
            <person name="Wang G."/>
            <person name="Xiao Y."/>
        </authorList>
    </citation>
    <scope>NUCLEOTIDE SEQUENCE [LARGE SCALE GENOMIC DNA]</scope>
    <source>
        <strain evidence="2 3">36-1</strain>
    </source>
</reference>
<name>A0A2U3ELQ8_PURLI</name>
<gene>
    <name evidence="2" type="ORF">PCL_06099</name>
</gene>
<protein>
    <submittedName>
        <fullName evidence="2">Uncharacterized protein</fullName>
    </submittedName>
</protein>
<feature type="compositionally biased region" description="Polar residues" evidence="1">
    <location>
        <begin position="178"/>
        <end position="192"/>
    </location>
</feature>
<dbReference type="EMBL" id="LCWV01000002">
    <property type="protein sequence ID" value="PWI75441.1"/>
    <property type="molecule type" value="Genomic_DNA"/>
</dbReference>
<sequence>MGRATQGKVGEATMRSLKAAARQWAEGCLPRRTDYVTYWGGGPGRLARHGIVTSNRAERRTGRFVDDVIISGRYELAAHHLDPSCAARKGVQLALAKRQVGWDGFHATDPGFTLAARAGVFQCAPAPTAQVMAGGGQAPHAGCPPRPSARRKPFREPPASGFESPHSQPAWHGLSTACDGNTTSRHALLQTT</sequence>
<evidence type="ECO:0000313" key="2">
    <source>
        <dbReference type="EMBL" id="PWI75441.1"/>
    </source>
</evidence>